<dbReference type="EMBL" id="LLXE01000333">
    <property type="protein sequence ID" value="KUM57801.1"/>
    <property type="molecule type" value="Genomic_DNA"/>
</dbReference>
<comment type="caution">
    <text evidence="1">The sequence shown here is derived from an EMBL/GenBank/DDBJ whole genome shotgun (WGS) entry which is preliminary data.</text>
</comment>
<sequence length="78" mass="8828">MQGWVARCEGTCFCNLTSSTTQQSNLTLHHALRPPSRRPLLTVGHSSLYLTLCDTHWWKLTNNQGGLGTRRSRMKIDS</sequence>
<dbReference type="AlphaFoldDB" id="A0A117NLN0"/>
<evidence type="ECO:0000313" key="1">
    <source>
        <dbReference type="EMBL" id="KUM57801.1"/>
    </source>
</evidence>
<proteinExistence type="predicted"/>
<name>A0A117NLN0_PENFR</name>
<organism evidence="1 2">
    <name type="scientific">Penicillium freii</name>
    <dbReference type="NCBI Taxonomy" id="48697"/>
    <lineage>
        <taxon>Eukaryota</taxon>
        <taxon>Fungi</taxon>
        <taxon>Dikarya</taxon>
        <taxon>Ascomycota</taxon>
        <taxon>Pezizomycotina</taxon>
        <taxon>Eurotiomycetes</taxon>
        <taxon>Eurotiomycetidae</taxon>
        <taxon>Eurotiales</taxon>
        <taxon>Aspergillaceae</taxon>
        <taxon>Penicillium</taxon>
    </lineage>
</organism>
<gene>
    <name evidence="1" type="ORF">ACN42_g9368</name>
</gene>
<accession>A0A117NLN0</accession>
<protein>
    <submittedName>
        <fullName evidence="1">Uncharacterized protein</fullName>
    </submittedName>
</protein>
<dbReference type="Proteomes" id="UP000055045">
    <property type="component" value="Unassembled WGS sequence"/>
</dbReference>
<evidence type="ECO:0000313" key="2">
    <source>
        <dbReference type="Proteomes" id="UP000055045"/>
    </source>
</evidence>
<reference evidence="1 2" key="1">
    <citation type="submission" date="2015-10" db="EMBL/GenBank/DDBJ databases">
        <title>Genome sequencing of Penicillium freii.</title>
        <authorList>
            <person name="Nguyen H.D."/>
            <person name="Visagie C.M."/>
            <person name="Seifert K.A."/>
        </authorList>
    </citation>
    <scope>NUCLEOTIDE SEQUENCE [LARGE SCALE GENOMIC DNA]</scope>
    <source>
        <strain evidence="1 2">DAOM 242723</strain>
    </source>
</reference>
<keyword evidence="2" id="KW-1185">Reference proteome</keyword>